<dbReference type="CDD" id="cd12266">
    <property type="entry name" value="RRM_like_XS"/>
    <property type="match status" value="1"/>
</dbReference>
<dbReference type="InterPro" id="IPR044287">
    <property type="entry name" value="SGS3"/>
</dbReference>
<feature type="compositionally biased region" description="Polar residues" evidence="5">
    <location>
        <begin position="90"/>
        <end position="101"/>
    </location>
</feature>
<name>A0AAV9FEH4_ACOCL</name>
<feature type="compositionally biased region" description="Polar residues" evidence="5">
    <location>
        <begin position="176"/>
        <end position="190"/>
    </location>
</feature>
<dbReference type="EMBL" id="JAUJYO010000002">
    <property type="protein sequence ID" value="KAK1323268.1"/>
    <property type="molecule type" value="Genomic_DNA"/>
</dbReference>
<keyword evidence="2" id="KW-0943">RNA-mediated gene silencing</keyword>
<dbReference type="GO" id="GO:0051607">
    <property type="term" value="P:defense response to virus"/>
    <property type="evidence" value="ECO:0007669"/>
    <property type="project" value="InterPro"/>
</dbReference>
<evidence type="ECO:0000313" key="8">
    <source>
        <dbReference type="EMBL" id="KAK1323268.1"/>
    </source>
</evidence>
<dbReference type="InterPro" id="IPR005381">
    <property type="entry name" value="Znf-XS_domain"/>
</dbReference>
<proteinExistence type="inferred from homology"/>
<reference evidence="8" key="2">
    <citation type="submission" date="2023-06" db="EMBL/GenBank/DDBJ databases">
        <authorList>
            <person name="Ma L."/>
            <person name="Liu K.-W."/>
            <person name="Li Z."/>
            <person name="Hsiao Y.-Y."/>
            <person name="Qi Y."/>
            <person name="Fu T."/>
            <person name="Tang G."/>
            <person name="Zhang D."/>
            <person name="Sun W.-H."/>
            <person name="Liu D.-K."/>
            <person name="Li Y."/>
            <person name="Chen G.-Z."/>
            <person name="Liu X.-D."/>
            <person name="Liao X.-Y."/>
            <person name="Jiang Y.-T."/>
            <person name="Yu X."/>
            <person name="Hao Y."/>
            <person name="Huang J."/>
            <person name="Zhao X.-W."/>
            <person name="Ke S."/>
            <person name="Chen Y.-Y."/>
            <person name="Wu W.-L."/>
            <person name="Hsu J.-L."/>
            <person name="Lin Y.-F."/>
            <person name="Huang M.-D."/>
            <person name="Li C.-Y."/>
            <person name="Huang L."/>
            <person name="Wang Z.-W."/>
            <person name="Zhao X."/>
            <person name="Zhong W.-Y."/>
            <person name="Peng D.-H."/>
            <person name="Ahmad S."/>
            <person name="Lan S."/>
            <person name="Zhang J.-S."/>
            <person name="Tsai W.-C."/>
            <person name="Van De Peer Y."/>
            <person name="Liu Z.-J."/>
        </authorList>
    </citation>
    <scope>NUCLEOTIDE SEQUENCE</scope>
    <source>
        <strain evidence="8">CP</strain>
        <tissue evidence="8">Leaves</tissue>
    </source>
</reference>
<feature type="domain" description="XS" evidence="6">
    <location>
        <begin position="350"/>
        <end position="462"/>
    </location>
</feature>
<evidence type="ECO:0000256" key="3">
    <source>
        <dbReference type="ARBA" id="ARBA00024022"/>
    </source>
</evidence>
<accession>A0AAV9FEH4</accession>
<evidence type="ECO:0000256" key="2">
    <source>
        <dbReference type="ARBA" id="ARBA00023158"/>
    </source>
</evidence>
<organism evidence="8 9">
    <name type="scientific">Acorus calamus</name>
    <name type="common">Sweet flag</name>
    <dbReference type="NCBI Taxonomy" id="4465"/>
    <lineage>
        <taxon>Eukaryota</taxon>
        <taxon>Viridiplantae</taxon>
        <taxon>Streptophyta</taxon>
        <taxon>Embryophyta</taxon>
        <taxon>Tracheophyta</taxon>
        <taxon>Spermatophyta</taxon>
        <taxon>Magnoliopsida</taxon>
        <taxon>Liliopsida</taxon>
        <taxon>Acoraceae</taxon>
        <taxon>Acorus</taxon>
    </lineage>
</organism>
<dbReference type="Pfam" id="PF03468">
    <property type="entry name" value="XS"/>
    <property type="match status" value="1"/>
</dbReference>
<dbReference type="Gene3D" id="3.30.70.2890">
    <property type="entry name" value="XS domain"/>
    <property type="match status" value="1"/>
</dbReference>
<sequence length="697" mass="80076">MHDVVEELNLRAFPLNGYAVEMNSKKGGSGGAKPSAAGAANASKGKGIESSGSGNNSPKLDQLNRDMADINLDSAQDGDWEVYGKKNKNRSGTDGNKSWGSWNPAPRARGPSEAQQRPPGLGNNAGSGRLPANNWVQTVDNRRPPGRGNVRPPPSNRNLESSYTSPAPVMAPPLQSGWNWNARNGSTAPQQRIPEWGMEKDDSVFEDDLRSEANEDDDADDDILDDDDDDFSDDYDSDVSQKSFETRKKNKWFRAFFEALDSFTVDQINETTRQWHCPACHDGPGAIDWYKGLQPLMTHAKTKGSKRVKLHREFASLLEEDLQKRGTSVHPASEAYGKWRGLHESARDCEIVWPPMVVVMNTLLERDDNEKWIGMGNQELLEYFHTYPAIKARHSYGPHGHRGMSLLIFEASAIGYLEAERLHKHFAEQGTDRDAWDRRRQLFYQGGKRQLYGYMATKEDMNVFNQHSQGKSRLKFEMRSYHEMVRIPMNKMHEDNQLLSYYKNKVAKEQLHSKTLQDSFGMVSQKLRETMEENKIVRLRSKIQHEENKEEMDYQEKFFKEQLDKIHESIEEKERMFEKSLQDDLDAKKVDVDSGSKEDRQLKEEEVKKFIEGQTKDIEEYEAKRDKLVQEYEEEKVKMRRRHLEEEVELEKKLNDTLTQLIEKYAPKASKLPLPTPMGGPKLSKESEMEKFEMGTW</sequence>
<evidence type="ECO:0000256" key="5">
    <source>
        <dbReference type="SAM" id="MobiDB-lite"/>
    </source>
</evidence>
<dbReference type="PANTHER" id="PTHR46602">
    <property type="entry name" value="PROTEIN SUPPRESSOR OF GENE SILENCING 3"/>
    <property type="match status" value="1"/>
</dbReference>
<comment type="similarity">
    <text evidence="3">Belongs to the SGS3 family.</text>
</comment>
<evidence type="ECO:0000256" key="4">
    <source>
        <dbReference type="SAM" id="Coils"/>
    </source>
</evidence>
<feature type="compositionally biased region" description="Acidic residues" evidence="5">
    <location>
        <begin position="214"/>
        <end position="237"/>
    </location>
</feature>
<feature type="domain" description="Zinc finger-XS" evidence="7">
    <location>
        <begin position="277"/>
        <end position="315"/>
    </location>
</feature>
<evidence type="ECO:0000256" key="1">
    <source>
        <dbReference type="ARBA" id="ARBA00023054"/>
    </source>
</evidence>
<dbReference type="PANTHER" id="PTHR46602:SF1">
    <property type="entry name" value="PROTEIN SUPPRESSOR OF GENE SILENCING 3"/>
    <property type="match status" value="1"/>
</dbReference>
<feature type="region of interest" description="Disordered" evidence="5">
    <location>
        <begin position="670"/>
        <end position="697"/>
    </location>
</feature>
<evidence type="ECO:0000259" key="6">
    <source>
        <dbReference type="Pfam" id="PF03468"/>
    </source>
</evidence>
<protein>
    <submittedName>
        <fullName evidence="8">Protein SUPPRESSOR OF GENE SILENCING 3</fullName>
    </submittedName>
</protein>
<feature type="compositionally biased region" description="Low complexity" evidence="5">
    <location>
        <begin position="32"/>
        <end position="57"/>
    </location>
</feature>
<dbReference type="AlphaFoldDB" id="A0AAV9FEH4"/>
<dbReference type="InterPro" id="IPR038588">
    <property type="entry name" value="XS_domain_sf"/>
</dbReference>
<dbReference type="InterPro" id="IPR005380">
    <property type="entry name" value="XS_domain"/>
</dbReference>
<dbReference type="Pfam" id="PF03470">
    <property type="entry name" value="zf-XS"/>
    <property type="match status" value="1"/>
</dbReference>
<feature type="region of interest" description="Disordered" evidence="5">
    <location>
        <begin position="212"/>
        <end position="240"/>
    </location>
</feature>
<feature type="coiled-coil region" evidence="4">
    <location>
        <begin position="611"/>
        <end position="664"/>
    </location>
</feature>
<feature type="compositionally biased region" description="Basic and acidic residues" evidence="5">
    <location>
        <begin position="683"/>
        <end position="697"/>
    </location>
</feature>
<keyword evidence="1 4" id="KW-0175">Coiled coil</keyword>
<keyword evidence="9" id="KW-1185">Reference proteome</keyword>
<dbReference type="Proteomes" id="UP001180020">
    <property type="component" value="Unassembled WGS sequence"/>
</dbReference>
<evidence type="ECO:0000259" key="7">
    <source>
        <dbReference type="Pfam" id="PF03470"/>
    </source>
</evidence>
<gene>
    <name evidence="8" type="primary">SGS3</name>
    <name evidence="8" type="ORF">QJS10_CPA02g00791</name>
</gene>
<comment type="caution">
    <text evidence="8">The sequence shown here is derived from an EMBL/GenBank/DDBJ whole genome shotgun (WGS) entry which is preliminary data.</text>
</comment>
<evidence type="ECO:0000313" key="9">
    <source>
        <dbReference type="Proteomes" id="UP001180020"/>
    </source>
</evidence>
<dbReference type="GO" id="GO:0031047">
    <property type="term" value="P:regulatory ncRNA-mediated gene silencing"/>
    <property type="evidence" value="ECO:0007669"/>
    <property type="project" value="UniProtKB-KW"/>
</dbReference>
<reference evidence="8" key="1">
    <citation type="journal article" date="2023" name="Nat. Commun.">
        <title>Diploid and tetraploid genomes of Acorus and the evolution of monocots.</title>
        <authorList>
            <person name="Ma L."/>
            <person name="Liu K.W."/>
            <person name="Li Z."/>
            <person name="Hsiao Y.Y."/>
            <person name="Qi Y."/>
            <person name="Fu T."/>
            <person name="Tang G.D."/>
            <person name="Zhang D."/>
            <person name="Sun W.H."/>
            <person name="Liu D.K."/>
            <person name="Li Y."/>
            <person name="Chen G.Z."/>
            <person name="Liu X.D."/>
            <person name="Liao X.Y."/>
            <person name="Jiang Y.T."/>
            <person name="Yu X."/>
            <person name="Hao Y."/>
            <person name="Huang J."/>
            <person name="Zhao X.W."/>
            <person name="Ke S."/>
            <person name="Chen Y.Y."/>
            <person name="Wu W.L."/>
            <person name="Hsu J.L."/>
            <person name="Lin Y.F."/>
            <person name="Huang M.D."/>
            <person name="Li C.Y."/>
            <person name="Huang L."/>
            <person name="Wang Z.W."/>
            <person name="Zhao X."/>
            <person name="Zhong W.Y."/>
            <person name="Peng D.H."/>
            <person name="Ahmad S."/>
            <person name="Lan S."/>
            <person name="Zhang J.S."/>
            <person name="Tsai W.C."/>
            <person name="Van de Peer Y."/>
            <person name="Liu Z.J."/>
        </authorList>
    </citation>
    <scope>NUCLEOTIDE SEQUENCE</scope>
    <source>
        <strain evidence="8">CP</strain>
    </source>
</reference>
<feature type="region of interest" description="Disordered" evidence="5">
    <location>
        <begin position="21"/>
        <end position="198"/>
    </location>
</feature>